<dbReference type="RefSeq" id="WP_283868446.1">
    <property type="nucleotide sequence ID" value="NZ_CP126101.1"/>
</dbReference>
<evidence type="ECO:0008006" key="3">
    <source>
        <dbReference type="Google" id="ProtNLM"/>
    </source>
</evidence>
<organism evidence="1 2">
    <name type="scientific">Lysinibacillus pakistanensis</name>
    <dbReference type="NCBI Taxonomy" id="759811"/>
    <lineage>
        <taxon>Bacteria</taxon>
        <taxon>Bacillati</taxon>
        <taxon>Bacillota</taxon>
        <taxon>Bacilli</taxon>
        <taxon>Bacillales</taxon>
        <taxon>Bacillaceae</taxon>
        <taxon>Lysinibacillus</taxon>
    </lineage>
</organism>
<proteinExistence type="predicted"/>
<gene>
    <name evidence="1" type="ORF">QNH24_15370</name>
</gene>
<name>A0AAX3WSK3_9BACI</name>
<protein>
    <recommendedName>
        <fullName evidence="3">DUF4375 domain-containing protein</fullName>
    </recommendedName>
</protein>
<sequence>MSIEMNEIWDGKIPVDEMDLAVLSDKIWEIGELDVIREKVSPELFQLHIAINTIGNWQCDGWDGIIAYQPHLVPYISEMLVKFGLQDLQNAFDEVIAIFPDFITFEDDLLYCDMINFLHNMRLKVSDERLNTYTQEERQAMMKQYQEKLDQLEKITGPHWGYGSPKEGWTMIFDYIQLRISGDCE</sequence>
<reference evidence="1" key="1">
    <citation type="submission" date="2023-05" db="EMBL/GenBank/DDBJ databases">
        <title>Comparative genomics of Bacillaceae isolates and their secondary metabolite potential.</title>
        <authorList>
            <person name="Song L."/>
            <person name="Nielsen L.J."/>
            <person name="Mohite O."/>
            <person name="Xu X."/>
            <person name="Weber T."/>
            <person name="Kovacs A.T."/>
        </authorList>
    </citation>
    <scope>NUCLEOTIDE SEQUENCE</scope>
    <source>
        <strain evidence="1">LY1</strain>
    </source>
</reference>
<evidence type="ECO:0000313" key="1">
    <source>
        <dbReference type="EMBL" id="WHY49714.1"/>
    </source>
</evidence>
<evidence type="ECO:0000313" key="2">
    <source>
        <dbReference type="Proteomes" id="UP001178322"/>
    </source>
</evidence>
<dbReference type="EMBL" id="CP126101">
    <property type="protein sequence ID" value="WHY49714.1"/>
    <property type="molecule type" value="Genomic_DNA"/>
</dbReference>
<dbReference type="Proteomes" id="UP001178322">
    <property type="component" value="Chromosome"/>
</dbReference>
<dbReference type="AlphaFoldDB" id="A0AAX3WSK3"/>
<accession>A0AAX3WSK3</accession>